<keyword evidence="1" id="KW-1133">Transmembrane helix</keyword>
<evidence type="ECO:0000313" key="2">
    <source>
        <dbReference type="EMBL" id="MCP8900007.1"/>
    </source>
</evidence>
<keyword evidence="3" id="KW-1185">Reference proteome</keyword>
<feature type="transmembrane region" description="Helical" evidence="1">
    <location>
        <begin position="159"/>
        <end position="181"/>
    </location>
</feature>
<dbReference type="AlphaFoldDB" id="A0A9X2I5V7"/>
<dbReference type="EMBL" id="JAMFTH010000003">
    <property type="protein sequence ID" value="MCP8900007.1"/>
    <property type="molecule type" value="Genomic_DNA"/>
</dbReference>
<organism evidence="2 3">
    <name type="scientific">Gilvimarinus xylanilyticus</name>
    <dbReference type="NCBI Taxonomy" id="2944139"/>
    <lineage>
        <taxon>Bacteria</taxon>
        <taxon>Pseudomonadati</taxon>
        <taxon>Pseudomonadota</taxon>
        <taxon>Gammaproteobacteria</taxon>
        <taxon>Cellvibrionales</taxon>
        <taxon>Cellvibrionaceae</taxon>
        <taxon>Gilvimarinus</taxon>
    </lineage>
</organism>
<dbReference type="NCBIfam" id="NF041730">
    <property type="entry name" value="XrtH_assoc"/>
    <property type="match status" value="1"/>
</dbReference>
<feature type="transmembrane region" description="Helical" evidence="1">
    <location>
        <begin position="115"/>
        <end position="139"/>
    </location>
</feature>
<reference evidence="2" key="2">
    <citation type="submission" date="2023-01" db="EMBL/GenBank/DDBJ databases">
        <title>Gilvimarinus xylanilyticus HB14 isolated from Caulerpa lentillifera aquaculture base in Hainan, China.</title>
        <authorList>
            <person name="Zhang Y.-J."/>
        </authorList>
    </citation>
    <scope>NUCLEOTIDE SEQUENCE</scope>
    <source>
        <strain evidence="2">HB14</strain>
    </source>
</reference>
<evidence type="ECO:0000313" key="3">
    <source>
        <dbReference type="Proteomes" id="UP001139319"/>
    </source>
</evidence>
<keyword evidence="1" id="KW-0812">Transmembrane</keyword>
<comment type="caution">
    <text evidence="2">The sequence shown here is derived from an EMBL/GenBank/DDBJ whole genome shotgun (WGS) entry which is preliminary data.</text>
</comment>
<accession>A0A9X2I5V7</accession>
<keyword evidence="1" id="KW-0472">Membrane</keyword>
<reference evidence="2" key="1">
    <citation type="submission" date="2022-05" db="EMBL/GenBank/DDBJ databases">
        <authorList>
            <person name="Sun H.-N."/>
        </authorList>
    </citation>
    <scope>NUCLEOTIDE SEQUENCE</scope>
    <source>
        <strain evidence="2">HB14</strain>
    </source>
</reference>
<gene>
    <name evidence="2" type="ORF">M6D89_11925</name>
</gene>
<protein>
    <submittedName>
        <fullName evidence="2">Uncharacterized protein</fullName>
    </submittedName>
</protein>
<sequence>MPRRKSDPLLAYFGKTLLWLPLFFLLWYYLAAFFSVPAALLAKGCINLMFSGLVETLEMNGRELEVITALMVNTEKGRGNVVVSLNPLIYSWNIPVLLALCFAVEEQYFSNPKTLLAVIALLPLHAFGIGADLLASLAFKLGPEVAGQLPLQSWQHEAIALAYQFGYLILPVVGASAIWLVSQYPVVSRLAGIRPRESASPSD</sequence>
<dbReference type="InterPro" id="IPR049823">
    <property type="entry name" value="XrtH_assoc"/>
</dbReference>
<name>A0A9X2I5V7_9GAMM</name>
<feature type="transmembrane region" description="Helical" evidence="1">
    <location>
        <begin position="81"/>
        <end position="103"/>
    </location>
</feature>
<dbReference type="Proteomes" id="UP001139319">
    <property type="component" value="Unassembled WGS sequence"/>
</dbReference>
<dbReference type="RefSeq" id="WP_253968297.1">
    <property type="nucleotide sequence ID" value="NZ_JAMFTH010000003.1"/>
</dbReference>
<proteinExistence type="predicted"/>
<evidence type="ECO:0000256" key="1">
    <source>
        <dbReference type="SAM" id="Phobius"/>
    </source>
</evidence>